<dbReference type="PRINTS" id="PR00465">
    <property type="entry name" value="EP450IV"/>
</dbReference>
<keyword evidence="4 5" id="KW-0408">Iron</keyword>
<evidence type="ECO:0000256" key="6">
    <source>
        <dbReference type="RuleBase" id="RU000461"/>
    </source>
</evidence>
<dbReference type="PANTHER" id="PTHR24305:SF166">
    <property type="entry name" value="CYTOCHROME P450 12A4, MITOCHONDRIAL-RELATED"/>
    <property type="match status" value="1"/>
</dbReference>
<feature type="transmembrane region" description="Helical" evidence="7">
    <location>
        <begin position="21"/>
        <end position="40"/>
    </location>
</feature>
<dbReference type="PRINTS" id="PR00385">
    <property type="entry name" value="P450"/>
</dbReference>
<keyword evidence="7" id="KW-0472">Membrane</keyword>
<dbReference type="GO" id="GO:0016705">
    <property type="term" value="F:oxidoreductase activity, acting on paired donors, with incorporation or reduction of molecular oxygen"/>
    <property type="evidence" value="ECO:0007669"/>
    <property type="project" value="InterPro"/>
</dbReference>
<dbReference type="InterPro" id="IPR002403">
    <property type="entry name" value="Cyt_P450_E_grp-IV"/>
</dbReference>
<keyword evidence="7" id="KW-1133">Transmembrane helix</keyword>
<keyword evidence="3 5" id="KW-0479">Metal-binding</keyword>
<feature type="binding site" description="axial binding residue" evidence="5">
    <location>
        <position position="445"/>
    </location>
    <ligand>
        <name>heme</name>
        <dbReference type="ChEBI" id="CHEBI:30413"/>
    </ligand>
    <ligandPart>
        <name>Fe</name>
        <dbReference type="ChEBI" id="CHEBI:18248"/>
    </ligandPart>
</feature>
<evidence type="ECO:0000256" key="2">
    <source>
        <dbReference type="ARBA" id="ARBA00010617"/>
    </source>
</evidence>
<dbReference type="InterPro" id="IPR036396">
    <property type="entry name" value="Cyt_P450_sf"/>
</dbReference>
<comment type="cofactor">
    <cofactor evidence="1 5">
        <name>heme</name>
        <dbReference type="ChEBI" id="CHEBI:30413"/>
    </cofactor>
</comment>
<name>A0A6A6U5L9_9PEZI</name>
<keyword evidence="9" id="KW-1185">Reference proteome</keyword>
<evidence type="ECO:0000256" key="5">
    <source>
        <dbReference type="PIRSR" id="PIRSR602403-1"/>
    </source>
</evidence>
<protein>
    <submittedName>
        <fullName evidence="8">Cytochrome P450</fullName>
    </submittedName>
</protein>
<evidence type="ECO:0000313" key="8">
    <source>
        <dbReference type="EMBL" id="KAF2667575.1"/>
    </source>
</evidence>
<keyword evidence="5 6" id="KW-0349">Heme</keyword>
<keyword evidence="6" id="KW-0560">Oxidoreductase</keyword>
<accession>A0A6A6U5L9</accession>
<comment type="similarity">
    <text evidence="2 6">Belongs to the cytochrome P450 family.</text>
</comment>
<evidence type="ECO:0000256" key="1">
    <source>
        <dbReference type="ARBA" id="ARBA00001971"/>
    </source>
</evidence>
<dbReference type="Proteomes" id="UP000799302">
    <property type="component" value="Unassembled WGS sequence"/>
</dbReference>
<evidence type="ECO:0000256" key="4">
    <source>
        <dbReference type="ARBA" id="ARBA00023004"/>
    </source>
</evidence>
<dbReference type="AlphaFoldDB" id="A0A6A6U5L9"/>
<dbReference type="Gene3D" id="1.10.630.10">
    <property type="entry name" value="Cytochrome P450"/>
    <property type="match status" value="1"/>
</dbReference>
<keyword evidence="6" id="KW-0503">Monooxygenase</keyword>
<dbReference type="SUPFAM" id="SSF48264">
    <property type="entry name" value="Cytochrome P450"/>
    <property type="match status" value="1"/>
</dbReference>
<dbReference type="InterPro" id="IPR001128">
    <property type="entry name" value="Cyt_P450"/>
</dbReference>
<reference evidence="8" key="1">
    <citation type="journal article" date="2020" name="Stud. Mycol.">
        <title>101 Dothideomycetes genomes: a test case for predicting lifestyles and emergence of pathogens.</title>
        <authorList>
            <person name="Haridas S."/>
            <person name="Albert R."/>
            <person name="Binder M."/>
            <person name="Bloem J."/>
            <person name="Labutti K."/>
            <person name="Salamov A."/>
            <person name="Andreopoulos B."/>
            <person name="Baker S."/>
            <person name="Barry K."/>
            <person name="Bills G."/>
            <person name="Bluhm B."/>
            <person name="Cannon C."/>
            <person name="Castanera R."/>
            <person name="Culley D."/>
            <person name="Daum C."/>
            <person name="Ezra D."/>
            <person name="Gonzalez J."/>
            <person name="Henrissat B."/>
            <person name="Kuo A."/>
            <person name="Liang C."/>
            <person name="Lipzen A."/>
            <person name="Lutzoni F."/>
            <person name="Magnuson J."/>
            <person name="Mondo S."/>
            <person name="Nolan M."/>
            <person name="Ohm R."/>
            <person name="Pangilinan J."/>
            <person name="Park H.-J."/>
            <person name="Ramirez L."/>
            <person name="Alfaro M."/>
            <person name="Sun H."/>
            <person name="Tritt A."/>
            <person name="Yoshinaga Y."/>
            <person name="Zwiers L.-H."/>
            <person name="Turgeon B."/>
            <person name="Goodwin S."/>
            <person name="Spatafora J."/>
            <person name="Crous P."/>
            <person name="Grigoriev I."/>
        </authorList>
    </citation>
    <scope>NUCLEOTIDE SEQUENCE</scope>
    <source>
        <strain evidence="8">CBS 115976</strain>
    </source>
</reference>
<dbReference type="EMBL" id="MU004237">
    <property type="protein sequence ID" value="KAF2667575.1"/>
    <property type="molecule type" value="Genomic_DNA"/>
</dbReference>
<dbReference type="GO" id="GO:0020037">
    <property type="term" value="F:heme binding"/>
    <property type="evidence" value="ECO:0007669"/>
    <property type="project" value="InterPro"/>
</dbReference>
<evidence type="ECO:0000256" key="3">
    <source>
        <dbReference type="ARBA" id="ARBA00022723"/>
    </source>
</evidence>
<keyword evidence="7" id="KW-0812">Transmembrane</keyword>
<dbReference type="InterPro" id="IPR050121">
    <property type="entry name" value="Cytochrome_P450_monoxygenase"/>
</dbReference>
<evidence type="ECO:0000256" key="7">
    <source>
        <dbReference type="SAM" id="Phobius"/>
    </source>
</evidence>
<dbReference type="PANTHER" id="PTHR24305">
    <property type="entry name" value="CYTOCHROME P450"/>
    <property type="match status" value="1"/>
</dbReference>
<gene>
    <name evidence="8" type="ORF">BT63DRAFT_415127</name>
</gene>
<dbReference type="GO" id="GO:0004497">
    <property type="term" value="F:monooxygenase activity"/>
    <property type="evidence" value="ECO:0007669"/>
    <property type="project" value="UniProtKB-KW"/>
</dbReference>
<dbReference type="PROSITE" id="PS00086">
    <property type="entry name" value="CYTOCHROME_P450"/>
    <property type="match status" value="1"/>
</dbReference>
<organism evidence="8 9">
    <name type="scientific">Microthyrium microscopicum</name>
    <dbReference type="NCBI Taxonomy" id="703497"/>
    <lineage>
        <taxon>Eukaryota</taxon>
        <taxon>Fungi</taxon>
        <taxon>Dikarya</taxon>
        <taxon>Ascomycota</taxon>
        <taxon>Pezizomycotina</taxon>
        <taxon>Dothideomycetes</taxon>
        <taxon>Dothideomycetes incertae sedis</taxon>
        <taxon>Microthyriales</taxon>
        <taxon>Microthyriaceae</taxon>
        <taxon>Microthyrium</taxon>
    </lineage>
</organism>
<dbReference type="GO" id="GO:0005506">
    <property type="term" value="F:iron ion binding"/>
    <property type="evidence" value="ECO:0007669"/>
    <property type="project" value="InterPro"/>
</dbReference>
<proteinExistence type="inferred from homology"/>
<dbReference type="OrthoDB" id="1470350at2759"/>
<dbReference type="InterPro" id="IPR017972">
    <property type="entry name" value="Cyt_P450_CS"/>
</dbReference>
<sequence length="502" mass="56701">MTVASMDGAEALRSEFTQVRTYINLLAGALLVYIIVRPIITIVTSPLRGMNIPGPKWAKYTGLPYSLRDLAGYRHREEYELHKKYGPVVQVGPDELSFMTNNAIRDIYAGPTACPISYVYNRFGNTGQMFLQREPRHREMKKRFTHLFSKQTLLELEPSLQELSGKLFDNVNAHKGEPIDLLYYDRMLNLDLAGELFFGKRFGGLNGDPGAKKFSHMVDFAFLHYMIRETMSPVLALLKATRSFLPLTLKDLYAKKAIASYIERNGRDSGKRDILTKMLVGDRVTGGKPVDDQVIQNECTGFTFAATDTTSNAMTYLMYEFSRHPEWQEKVRAELREADVDGKGYPMQLLRDLPLLNGCIHEVLRLHPPVMSGLPRVTPPEGATIDGLYVPGNVYLSVGPFTSQRNPEVFKNPDTFDPTRWGGSEYGTRDMQDAILVWGKGARACLGQQMATNNIRIMVARIISKLQVRVENEQTHDDMEHTDHFALVAKGMKCMLVFDDAP</sequence>
<dbReference type="Pfam" id="PF00067">
    <property type="entry name" value="p450"/>
    <property type="match status" value="1"/>
</dbReference>
<evidence type="ECO:0000313" key="9">
    <source>
        <dbReference type="Proteomes" id="UP000799302"/>
    </source>
</evidence>